<dbReference type="InterPro" id="IPR006179">
    <property type="entry name" value="5_nucleotidase/apyrase"/>
</dbReference>
<name>X1EYB4_9ZZZZ</name>
<reference evidence="2" key="1">
    <citation type="journal article" date="2014" name="Front. Microbiol.">
        <title>High frequency of phylogenetically diverse reductive dehalogenase-homologous genes in deep subseafloor sedimentary metagenomes.</title>
        <authorList>
            <person name="Kawai M."/>
            <person name="Futagami T."/>
            <person name="Toyoda A."/>
            <person name="Takaki Y."/>
            <person name="Nishi S."/>
            <person name="Hori S."/>
            <person name="Arai W."/>
            <person name="Tsubouchi T."/>
            <person name="Morono Y."/>
            <person name="Uchiyama I."/>
            <person name="Ito T."/>
            <person name="Fujiyama A."/>
            <person name="Inagaki F."/>
            <person name="Takami H."/>
        </authorList>
    </citation>
    <scope>NUCLEOTIDE SEQUENCE</scope>
    <source>
        <strain evidence="2">Expedition CK06-06</strain>
    </source>
</reference>
<evidence type="ECO:0000259" key="1">
    <source>
        <dbReference type="Pfam" id="PF02872"/>
    </source>
</evidence>
<dbReference type="EMBL" id="BARU01009478">
    <property type="protein sequence ID" value="GAH37542.1"/>
    <property type="molecule type" value="Genomic_DNA"/>
</dbReference>
<evidence type="ECO:0000313" key="2">
    <source>
        <dbReference type="EMBL" id="GAH37542.1"/>
    </source>
</evidence>
<feature type="domain" description="5'-Nucleotidase C-terminal" evidence="1">
    <location>
        <begin position="4"/>
        <end position="46"/>
    </location>
</feature>
<dbReference type="Gene3D" id="3.90.780.10">
    <property type="entry name" value="5'-Nucleotidase, C-terminal domain"/>
    <property type="match status" value="1"/>
</dbReference>
<organism evidence="2">
    <name type="scientific">marine sediment metagenome</name>
    <dbReference type="NCBI Taxonomy" id="412755"/>
    <lineage>
        <taxon>unclassified sequences</taxon>
        <taxon>metagenomes</taxon>
        <taxon>ecological metagenomes</taxon>
    </lineage>
</organism>
<sequence>KITNPGSRIVSAEVYRNGSWVPLDSSATYTVLVNGWTASGGDGHYIFLKEDISKENTTTVTTDILASYIQRHGTISPQVEGRINFGESPVISSSDKAVQSERESLICLQ</sequence>
<dbReference type="Pfam" id="PF02872">
    <property type="entry name" value="5_nucleotid_C"/>
    <property type="match status" value="1"/>
</dbReference>
<dbReference type="GO" id="GO:0016787">
    <property type="term" value="F:hydrolase activity"/>
    <property type="evidence" value="ECO:0007669"/>
    <property type="project" value="InterPro"/>
</dbReference>
<comment type="caution">
    <text evidence="2">The sequence shown here is derived from an EMBL/GenBank/DDBJ whole genome shotgun (WGS) entry which is preliminary data.</text>
</comment>
<protein>
    <recommendedName>
        <fullName evidence="1">5'-Nucleotidase C-terminal domain-containing protein</fullName>
    </recommendedName>
</protein>
<dbReference type="InterPro" id="IPR008334">
    <property type="entry name" value="5'-Nucleotdase_C"/>
</dbReference>
<dbReference type="AlphaFoldDB" id="X1EYB4"/>
<dbReference type="PANTHER" id="PTHR11575">
    <property type="entry name" value="5'-NUCLEOTIDASE-RELATED"/>
    <property type="match status" value="1"/>
</dbReference>
<gene>
    <name evidence="2" type="ORF">S03H2_18279</name>
</gene>
<dbReference type="GO" id="GO:0009166">
    <property type="term" value="P:nucleotide catabolic process"/>
    <property type="evidence" value="ECO:0007669"/>
    <property type="project" value="InterPro"/>
</dbReference>
<dbReference type="SUPFAM" id="SSF55816">
    <property type="entry name" value="5'-nucleotidase (syn. UDP-sugar hydrolase), C-terminal domain"/>
    <property type="match status" value="1"/>
</dbReference>
<dbReference type="PANTHER" id="PTHR11575:SF24">
    <property type="entry name" value="5'-NUCLEOTIDASE"/>
    <property type="match status" value="1"/>
</dbReference>
<dbReference type="InterPro" id="IPR036907">
    <property type="entry name" value="5'-Nucleotdase_C_sf"/>
</dbReference>
<proteinExistence type="predicted"/>
<feature type="non-terminal residue" evidence="2">
    <location>
        <position position="1"/>
    </location>
</feature>
<accession>X1EYB4</accession>